<reference evidence="1 2" key="1">
    <citation type="submission" date="2019-02" db="EMBL/GenBank/DDBJ databases">
        <title>Genomic Encyclopedia of Type Strains, Phase IV (KMG-IV): sequencing the most valuable type-strain genomes for metagenomic binning, comparative biology and taxonomic classification.</title>
        <authorList>
            <person name="Goeker M."/>
        </authorList>
    </citation>
    <scope>NUCLEOTIDE SEQUENCE [LARGE SCALE GENOMIC DNA]</scope>
    <source>
        <strain evidence="1 2">DSM 19570</strain>
    </source>
</reference>
<name>A0A4V2FU56_9BURK</name>
<gene>
    <name evidence="1" type="ORF">EV670_1448</name>
</gene>
<dbReference type="OrthoDB" id="9813770at2"/>
<keyword evidence="2" id="KW-1185">Reference proteome</keyword>
<comment type="caution">
    <text evidence="1">The sequence shown here is derived from an EMBL/GenBank/DDBJ whole genome shotgun (WGS) entry which is preliminary data.</text>
</comment>
<evidence type="ECO:0008006" key="3">
    <source>
        <dbReference type="Google" id="ProtNLM"/>
    </source>
</evidence>
<dbReference type="Gene3D" id="3.40.30.10">
    <property type="entry name" value="Glutaredoxin"/>
    <property type="match status" value="1"/>
</dbReference>
<organism evidence="1 2">
    <name type="scientific">Rivibacter subsaxonicus</name>
    <dbReference type="NCBI Taxonomy" id="457575"/>
    <lineage>
        <taxon>Bacteria</taxon>
        <taxon>Pseudomonadati</taxon>
        <taxon>Pseudomonadota</taxon>
        <taxon>Betaproteobacteria</taxon>
        <taxon>Burkholderiales</taxon>
        <taxon>Rivibacter</taxon>
    </lineage>
</organism>
<dbReference type="SUPFAM" id="SSF52833">
    <property type="entry name" value="Thioredoxin-like"/>
    <property type="match status" value="1"/>
</dbReference>
<accession>A0A4V2FU56</accession>
<protein>
    <recommendedName>
        <fullName evidence="3">DSBA-like thioredoxin domain-containing protein</fullName>
    </recommendedName>
</protein>
<dbReference type="CDD" id="cd03025">
    <property type="entry name" value="DsbA_FrnE_like"/>
    <property type="match status" value="1"/>
</dbReference>
<proteinExistence type="predicted"/>
<dbReference type="EMBL" id="SHKP01000005">
    <property type="protein sequence ID" value="RZU00736.1"/>
    <property type="molecule type" value="Genomic_DNA"/>
</dbReference>
<dbReference type="AlphaFoldDB" id="A0A4V2FU56"/>
<sequence length="221" mass="23341">MDTLIYLYDPLCGWCYGAGAALAGLEGEEWAVRPLPTGLFAGDPRRRLDPAMEAHIWQADQRIAHLSGQPFSEAYRERVLRNPAMPFDSGPATAALTAVAERAPSRERAALAAIQRARWVDGRDIADAAVLAEALAGEFGAAGLADAALAARSRERIARGQRLMREFGFGGVPALIALRGADPALDEPALVERAVRDGEPIAGNALFDGSLAASLNAARAA</sequence>
<dbReference type="InterPro" id="IPR036249">
    <property type="entry name" value="Thioredoxin-like_sf"/>
</dbReference>
<dbReference type="Proteomes" id="UP000293671">
    <property type="component" value="Unassembled WGS sequence"/>
</dbReference>
<evidence type="ECO:0000313" key="2">
    <source>
        <dbReference type="Proteomes" id="UP000293671"/>
    </source>
</evidence>
<dbReference type="RefSeq" id="WP_130431174.1">
    <property type="nucleotide sequence ID" value="NZ_SHKP01000005.1"/>
</dbReference>
<evidence type="ECO:0000313" key="1">
    <source>
        <dbReference type="EMBL" id="RZU00736.1"/>
    </source>
</evidence>